<feature type="compositionally biased region" description="Polar residues" evidence="1">
    <location>
        <begin position="520"/>
        <end position="534"/>
    </location>
</feature>
<dbReference type="SUPFAM" id="SSF50978">
    <property type="entry name" value="WD40 repeat-like"/>
    <property type="match status" value="1"/>
</dbReference>
<dbReference type="InterPro" id="IPR015943">
    <property type="entry name" value="WD40/YVTN_repeat-like_dom_sf"/>
</dbReference>
<feature type="compositionally biased region" description="Pro residues" evidence="1">
    <location>
        <begin position="223"/>
        <end position="232"/>
    </location>
</feature>
<evidence type="ECO:0000313" key="3">
    <source>
        <dbReference type="EMBL" id="CAK7265296.1"/>
    </source>
</evidence>
<feature type="compositionally biased region" description="Polar residues" evidence="1">
    <location>
        <begin position="303"/>
        <end position="312"/>
    </location>
</feature>
<evidence type="ECO:0000259" key="2">
    <source>
        <dbReference type="SMART" id="SM00128"/>
    </source>
</evidence>
<feature type="compositionally biased region" description="Pro residues" evidence="1">
    <location>
        <begin position="321"/>
        <end position="330"/>
    </location>
</feature>
<reference evidence="3 4" key="1">
    <citation type="submission" date="2024-01" db="EMBL/GenBank/DDBJ databases">
        <authorList>
            <person name="Allen C."/>
            <person name="Tagirdzhanova G."/>
        </authorList>
    </citation>
    <scope>NUCLEOTIDE SEQUENCE [LARGE SCALE GENOMIC DNA]</scope>
    <source>
        <strain evidence="3 4">CBS 119000</strain>
    </source>
</reference>
<feature type="compositionally biased region" description="Low complexity" evidence="1">
    <location>
        <begin position="193"/>
        <end position="210"/>
    </location>
</feature>
<gene>
    <name evidence="3" type="ORF">SEPCBS119000_001440</name>
</gene>
<protein>
    <recommendedName>
        <fullName evidence="2">Inositol polyphosphate-related phosphatase domain-containing protein</fullName>
    </recommendedName>
</protein>
<feature type="compositionally biased region" description="Basic and acidic residues" evidence="1">
    <location>
        <begin position="24"/>
        <end position="33"/>
    </location>
</feature>
<feature type="compositionally biased region" description="Basic and acidic residues" evidence="1">
    <location>
        <begin position="367"/>
        <end position="377"/>
    </location>
</feature>
<feature type="compositionally biased region" description="Polar residues" evidence="1">
    <location>
        <begin position="378"/>
        <end position="396"/>
    </location>
</feature>
<dbReference type="Gene3D" id="3.60.10.10">
    <property type="entry name" value="Endonuclease/exonuclease/phosphatase"/>
    <property type="match status" value="1"/>
</dbReference>
<dbReference type="EMBL" id="CAWUON010000011">
    <property type="protein sequence ID" value="CAK7265296.1"/>
    <property type="molecule type" value="Genomic_DNA"/>
</dbReference>
<feature type="domain" description="Inositol polyphosphate-related phosphatase" evidence="2">
    <location>
        <begin position="904"/>
        <end position="1246"/>
    </location>
</feature>
<dbReference type="Pfam" id="PF22669">
    <property type="entry name" value="Exo_endo_phos2"/>
    <property type="match status" value="1"/>
</dbReference>
<dbReference type="SMART" id="SM00128">
    <property type="entry name" value="IPPc"/>
    <property type="match status" value="1"/>
</dbReference>
<feature type="compositionally biased region" description="Polar residues" evidence="1">
    <location>
        <begin position="411"/>
        <end position="425"/>
    </location>
</feature>
<dbReference type="InterPro" id="IPR000300">
    <property type="entry name" value="IPPc"/>
</dbReference>
<dbReference type="PANTHER" id="PTHR11200">
    <property type="entry name" value="INOSITOL 5-PHOSPHATASE"/>
    <property type="match status" value="1"/>
</dbReference>
<dbReference type="PANTHER" id="PTHR11200:SF240">
    <property type="entry name" value="INOSITOL POLYPHOSPHATE 5-PHOSPHATASE C9G1.10C-RELATED"/>
    <property type="match status" value="1"/>
</dbReference>
<dbReference type="InterPro" id="IPR046985">
    <property type="entry name" value="IP5"/>
</dbReference>
<sequence length="1310" mass="144416">MPPPPVEDGPDGSSIKPVSSLRARFENMGKTDIADVNPSSPHPSQMPAPLSRPISPAPRPDRGRGARSPVPGDRPAAPPPPASKPKPRDPSLTAPRTALLSPALTGHASPSWLAAPPPTSAPDSSGLNGVVRPSSRVGPQPPLSPRPVAPPSLLVQPPQSPPKGRAGNLAPFAGDQSSLFLNPDLATKSAALPSSSPQPRKSPSRPHTPTTPEPRRPQRLSPSQPPSPPPPRRSAELKRERDQRDQHKEQQPKAAPPPINRSDKPKMLSQHLNSFTHSPARSPAPQSNGSPPSHRIITDKLSPFSTPPSSALDTFEEDQPPTLPARPRPQLPTVERNPNMAPRPRSMAVPLVPEPPVPEHIPFSTRPVERNQNKHTDLSGSRNYSQLQITGNNSQDDTARPPLPVRPVSGNVHNSLPQHASSSIPQRLPSRPPRAELESKTPYTNGNRTSNVSGFDGQSPPPPLGKRVLSNPTTSTQYFPPPPTRTQHGRSMTVDRATSKPSYDARGPATSVLATHGPGNDTNGHLTPSDVASRSTDALTATALGTKPLENDLAAVFPDTTNINRRPPFSKQGPSEISTKFDCRQVDVCDQRIVTTGQLTRVWSLMDGEMLMSLAHSESIRATCVAFKPGAHVDDEGLRVWIGNVAGELIEADIATQSIIASRPGAHSRHEIVKIYRHCNEMWTLCDGGALYVWGPMEDTGVPSLASGQQQSFRVPRGHTFSMVVGDELWHAAGKELRIFLPTVDGNAQFQVFMRPLIQDGAGEISSGTVLLSEPDKVYLGHSDGKVSIHSRTDYTCLGLVSLGTYKVNTLSSAGPYIWAGFNTGHVCVYDAASSPWVVKKEWTAHDHPVVSLVSDRTSAYRTGQLQVLSLGADNILRVWDGLLQDDWLEEAMQLRDESYCDFDRLRAHVMTWNAGASTPGSLRYSSEDASFMQNLLHDSRSPDIFVFAFQELVDLEDKKATAKRILKVKKKEGSDQDRMSHQYRDWRDFLTRCLDDFMNGQLYQLLQTSHMVGLFTCIFVKADLHDRIRNVATTEVKRGMGGLHGNKGAIAIRFLLDDTSLCFINCHLAAGQSQKSSRHNDAAAILDSAGLPAERDTNVRIDSYIGGGDGSMFLDHELCILNGDLNYRIDTMSRDTVVNAIKTGNLGKLLDRDQLLVARRRNAGFRLRAFDELPIRFDPTYKYDVGTDNYDTSEKKRSPAWCDRLLFRGGRHNRVCQLDYRRHEVRVSDHRPVTGRFEFTVKHIDAKRRAMTWMGCQQDLEDYREQVGHREKMFYLTQIIGYDEATSEGLIRERSKQRRVRRSPSRQRD</sequence>
<name>A0ABP0DAP2_9PEZI</name>
<proteinExistence type="predicted"/>
<feature type="compositionally biased region" description="Pro residues" evidence="1">
    <location>
        <begin position="139"/>
        <end position="150"/>
    </location>
</feature>
<feature type="compositionally biased region" description="Polar residues" evidence="1">
    <location>
        <begin position="270"/>
        <end position="291"/>
    </location>
</feature>
<organism evidence="3 4">
    <name type="scientific">Sporothrix epigloea</name>
    <dbReference type="NCBI Taxonomy" id="1892477"/>
    <lineage>
        <taxon>Eukaryota</taxon>
        <taxon>Fungi</taxon>
        <taxon>Dikarya</taxon>
        <taxon>Ascomycota</taxon>
        <taxon>Pezizomycotina</taxon>
        <taxon>Sordariomycetes</taxon>
        <taxon>Sordariomycetidae</taxon>
        <taxon>Ophiostomatales</taxon>
        <taxon>Ophiostomataceae</taxon>
        <taxon>Sporothrix</taxon>
    </lineage>
</organism>
<dbReference type="Gene3D" id="2.130.10.10">
    <property type="entry name" value="YVTN repeat-like/Quinoprotein amine dehydrogenase"/>
    <property type="match status" value="1"/>
</dbReference>
<feature type="compositionally biased region" description="Basic and acidic residues" evidence="1">
    <location>
        <begin position="233"/>
        <end position="251"/>
    </location>
</feature>
<dbReference type="InterPro" id="IPR036691">
    <property type="entry name" value="Endo/exonu/phosph_ase_sf"/>
</dbReference>
<dbReference type="InterPro" id="IPR036322">
    <property type="entry name" value="WD40_repeat_dom_sf"/>
</dbReference>
<dbReference type="Proteomes" id="UP001642502">
    <property type="component" value="Unassembled WGS sequence"/>
</dbReference>
<evidence type="ECO:0000256" key="1">
    <source>
        <dbReference type="SAM" id="MobiDB-lite"/>
    </source>
</evidence>
<feature type="compositionally biased region" description="Polar residues" evidence="1">
    <location>
        <begin position="441"/>
        <end position="453"/>
    </location>
</feature>
<keyword evidence="4" id="KW-1185">Reference proteome</keyword>
<dbReference type="SUPFAM" id="SSF56219">
    <property type="entry name" value="DNase I-like"/>
    <property type="match status" value="1"/>
</dbReference>
<accession>A0ABP0DAP2</accession>
<feature type="region of interest" description="Disordered" evidence="1">
    <location>
        <begin position="24"/>
        <end position="534"/>
    </location>
</feature>
<feature type="compositionally biased region" description="Low complexity" evidence="1">
    <location>
        <begin position="66"/>
        <end position="75"/>
    </location>
</feature>
<comment type="caution">
    <text evidence="3">The sequence shown here is derived from an EMBL/GenBank/DDBJ whole genome shotgun (WGS) entry which is preliminary data.</text>
</comment>
<evidence type="ECO:0000313" key="4">
    <source>
        <dbReference type="Proteomes" id="UP001642502"/>
    </source>
</evidence>